<dbReference type="AlphaFoldDB" id="A0A501VPN8"/>
<proteinExistence type="predicted"/>
<accession>A0A501VPN8</accession>
<dbReference type="EC" id="4.2.1.47" evidence="1"/>
<keyword evidence="2" id="KW-1185">Reference proteome</keyword>
<comment type="caution">
    <text evidence="1">The sequence shown here is derived from an EMBL/GenBank/DDBJ whole genome shotgun (WGS) entry which is preliminary data.</text>
</comment>
<evidence type="ECO:0000313" key="2">
    <source>
        <dbReference type="Proteomes" id="UP000316727"/>
    </source>
</evidence>
<dbReference type="Proteomes" id="UP000316727">
    <property type="component" value="Unassembled WGS sequence"/>
</dbReference>
<sequence>LGWTPKYDLPALVKDMMHNDIELFKRDSYLAQGGHKVYNYHEVQ</sequence>
<reference evidence="1 2" key="1">
    <citation type="submission" date="2019-06" db="EMBL/GenBank/DDBJ databases">
        <title>A novel bacterium of genus Pontibacter, isolated from marine sediment.</title>
        <authorList>
            <person name="Huang H."/>
            <person name="Mo K."/>
            <person name="Hu Y."/>
        </authorList>
    </citation>
    <scope>NUCLEOTIDE SEQUENCE [LARGE SCALE GENOMIC DNA]</scope>
    <source>
        <strain evidence="1 2">HB172049</strain>
    </source>
</reference>
<feature type="non-terminal residue" evidence="1">
    <location>
        <position position="1"/>
    </location>
</feature>
<name>A0A501VPN8_9BACT</name>
<gene>
    <name evidence="1" type="ORF">FJM65_20665</name>
</gene>
<organism evidence="1 2">
    <name type="scientific">Pontibacter mangrovi</name>
    <dbReference type="NCBI Taxonomy" id="2589816"/>
    <lineage>
        <taxon>Bacteria</taxon>
        <taxon>Pseudomonadati</taxon>
        <taxon>Bacteroidota</taxon>
        <taxon>Cytophagia</taxon>
        <taxon>Cytophagales</taxon>
        <taxon>Hymenobacteraceae</taxon>
        <taxon>Pontibacter</taxon>
    </lineage>
</organism>
<protein>
    <submittedName>
        <fullName evidence="1">GDP-mannose 4,6-dehydratase</fullName>
        <ecNumber evidence="1">4.2.1.47</ecNumber>
    </submittedName>
</protein>
<keyword evidence="1" id="KW-0456">Lyase</keyword>
<dbReference type="GO" id="GO:0008446">
    <property type="term" value="F:GDP-mannose 4,6-dehydratase activity"/>
    <property type="evidence" value="ECO:0007669"/>
    <property type="project" value="UniProtKB-EC"/>
</dbReference>
<dbReference type="EMBL" id="VFRQ01000020">
    <property type="protein sequence ID" value="TPE39703.1"/>
    <property type="molecule type" value="Genomic_DNA"/>
</dbReference>
<evidence type="ECO:0000313" key="1">
    <source>
        <dbReference type="EMBL" id="TPE39703.1"/>
    </source>
</evidence>